<name>A0A1Y3TKJ3_9FIRM</name>
<dbReference type="EMBL" id="NFHM01000001">
    <property type="protein sequence ID" value="OUN45919.1"/>
    <property type="molecule type" value="Genomic_DNA"/>
</dbReference>
<dbReference type="EMBL" id="NFHM01000006">
    <property type="protein sequence ID" value="OUN44258.1"/>
    <property type="molecule type" value="Genomic_DNA"/>
</dbReference>
<evidence type="ECO:0000313" key="10">
    <source>
        <dbReference type="EMBL" id="OUN44258.1"/>
    </source>
</evidence>
<dbReference type="InterPro" id="IPR009057">
    <property type="entry name" value="Homeodomain-like_sf"/>
</dbReference>
<dbReference type="EMBL" id="NFHM01000076">
    <property type="protein sequence ID" value="OUN37096.1"/>
    <property type="molecule type" value="Genomic_DNA"/>
</dbReference>
<dbReference type="AlphaFoldDB" id="A0A1Y3TKJ3"/>
<evidence type="ECO:0000313" key="4">
    <source>
        <dbReference type="EMBL" id="OUN39376.1"/>
    </source>
</evidence>
<dbReference type="EMBL" id="NFHM01000001">
    <property type="protein sequence ID" value="OUN45592.1"/>
    <property type="molecule type" value="Genomic_DNA"/>
</dbReference>
<dbReference type="EMBL" id="NFHM01000011">
    <property type="protein sequence ID" value="OUN42699.1"/>
    <property type="molecule type" value="Genomic_DNA"/>
</dbReference>
<protein>
    <submittedName>
        <fullName evidence="3">Transposase</fullName>
    </submittedName>
</protein>
<evidence type="ECO:0000313" key="6">
    <source>
        <dbReference type="EMBL" id="OUN39654.1"/>
    </source>
</evidence>
<evidence type="ECO:0000313" key="5">
    <source>
        <dbReference type="EMBL" id="OUN39496.1"/>
    </source>
</evidence>
<gene>
    <name evidence="12" type="ORF">B5G26_00765</name>
    <name evidence="13" type="ORF">B5G26_02475</name>
    <name evidence="14" type="ORF">B5G26_02565</name>
    <name evidence="10" type="ORF">B5G26_05615</name>
    <name evidence="11" type="ORF">B5G26_06015</name>
    <name evidence="9" type="ORF">B5G26_08690</name>
    <name evidence="8" type="ORF">B5G26_14080</name>
    <name evidence="7" type="ORF">B5G26_14860</name>
    <name evidence="6" type="ORF">B5G26_15020</name>
    <name evidence="5" type="ORF">B5G26_15295</name>
    <name evidence="4" type="ORF">B5G26_15425</name>
    <name evidence="3" type="ORF">B5G26_16565</name>
    <name evidence="2" type="ORF">B5G26_16585</name>
    <name evidence="1" type="ORF">B5G26_16635</name>
</gene>
<dbReference type="Proteomes" id="UP000195455">
    <property type="component" value="Unassembled WGS sequence"/>
</dbReference>
<dbReference type="InterPro" id="IPR002514">
    <property type="entry name" value="Transposase_8"/>
</dbReference>
<dbReference type="InterPro" id="IPR036388">
    <property type="entry name" value="WH-like_DNA-bd_sf"/>
</dbReference>
<evidence type="ECO:0000313" key="8">
    <source>
        <dbReference type="EMBL" id="OUN40772.1"/>
    </source>
</evidence>
<reference evidence="3" key="2">
    <citation type="journal article" date="2018" name="BMC Genomics">
        <title>Whole genome sequencing and function prediction of 133 gut anaerobes isolated from chicken caecum in pure cultures.</title>
        <authorList>
            <person name="Medvecky M."/>
            <person name="Cejkova D."/>
            <person name="Polansky O."/>
            <person name="Karasova D."/>
            <person name="Kubasova T."/>
            <person name="Cizek A."/>
            <person name="Rychlik I."/>
        </authorList>
    </citation>
    <scope>NUCLEOTIDE SEQUENCE</scope>
    <source>
        <strain evidence="3">An75</strain>
    </source>
</reference>
<dbReference type="PANTHER" id="PTHR33795:SF1">
    <property type="entry name" value="INSERTION ELEMENT IS150 PROTEIN INSJ"/>
    <property type="match status" value="1"/>
</dbReference>
<dbReference type="EMBL" id="NFHM01000078">
    <property type="protein sequence ID" value="OUN37020.1"/>
    <property type="molecule type" value="Genomic_DNA"/>
</dbReference>
<evidence type="ECO:0000313" key="11">
    <source>
        <dbReference type="EMBL" id="OUN44330.1"/>
    </source>
</evidence>
<sequence length="116" mass="13836">MPRGVPNKRYTPEFKKMVIETMLEENLSYCETARRFEVSCDTRIKSWERIYLTEGPEGLAVERRGRGNKSGSRQLPKEVEEDLLAEVQRLRAENAYLKNLQALVLERERRQRRNHW</sequence>
<comment type="caution">
    <text evidence="3">The sequence shown here is derived from an EMBL/GenBank/DDBJ whole genome shotgun (WGS) entry which is preliminary data.</text>
</comment>
<dbReference type="PANTHER" id="PTHR33795">
    <property type="entry name" value="INSERTION ELEMENT IS150 PROTEIN INSJ"/>
    <property type="match status" value="1"/>
</dbReference>
<evidence type="ECO:0000313" key="12">
    <source>
        <dbReference type="EMBL" id="OUN45592.1"/>
    </source>
</evidence>
<dbReference type="EMBL" id="NFHM01000085">
    <property type="protein sequence ID" value="OUN36674.1"/>
    <property type="molecule type" value="Genomic_DNA"/>
</dbReference>
<evidence type="ECO:0000313" key="15">
    <source>
        <dbReference type="Proteomes" id="UP000195455"/>
    </source>
</evidence>
<proteinExistence type="predicted"/>
<dbReference type="Pfam" id="PF01527">
    <property type="entry name" value="HTH_Tnp_1"/>
    <property type="match status" value="1"/>
</dbReference>
<evidence type="ECO:0000313" key="3">
    <source>
        <dbReference type="EMBL" id="OUN37096.1"/>
    </source>
</evidence>
<dbReference type="Gene3D" id="1.10.10.10">
    <property type="entry name" value="Winged helix-like DNA-binding domain superfamily/Winged helix DNA-binding domain"/>
    <property type="match status" value="1"/>
</dbReference>
<dbReference type="InterPro" id="IPR052057">
    <property type="entry name" value="IS150/IS1296_orfA-like"/>
</dbReference>
<dbReference type="SUPFAM" id="SSF46689">
    <property type="entry name" value="Homeodomain-like"/>
    <property type="match status" value="1"/>
</dbReference>
<evidence type="ECO:0000313" key="2">
    <source>
        <dbReference type="EMBL" id="OUN37020.1"/>
    </source>
</evidence>
<dbReference type="EMBL" id="NFHM01000040">
    <property type="protein sequence ID" value="OUN39496.1"/>
    <property type="molecule type" value="Genomic_DNA"/>
</dbReference>
<accession>A0A1Y3TKJ3</accession>
<evidence type="ECO:0000313" key="13">
    <source>
        <dbReference type="EMBL" id="OUN45902.1"/>
    </source>
</evidence>
<evidence type="ECO:0000313" key="9">
    <source>
        <dbReference type="EMBL" id="OUN42699.1"/>
    </source>
</evidence>
<organism evidence="3 15">
    <name type="scientific">Anaerotignum lactatifermentans</name>
    <dbReference type="NCBI Taxonomy" id="160404"/>
    <lineage>
        <taxon>Bacteria</taxon>
        <taxon>Bacillati</taxon>
        <taxon>Bacillota</taxon>
        <taxon>Clostridia</taxon>
        <taxon>Lachnospirales</taxon>
        <taxon>Anaerotignaceae</taxon>
        <taxon>Anaerotignum</taxon>
    </lineage>
</organism>
<dbReference type="RefSeq" id="WP_087988349.1">
    <property type="nucleotide sequence ID" value="NZ_JBKYBB010000001.1"/>
</dbReference>
<dbReference type="EMBL" id="NFHM01000038">
    <property type="protein sequence ID" value="OUN39654.1"/>
    <property type="molecule type" value="Genomic_DNA"/>
</dbReference>
<dbReference type="EMBL" id="NFHM01000042">
    <property type="protein sequence ID" value="OUN39376.1"/>
    <property type="molecule type" value="Genomic_DNA"/>
</dbReference>
<dbReference type="EMBL" id="NFHM01000006">
    <property type="protein sequence ID" value="OUN44330.1"/>
    <property type="molecule type" value="Genomic_DNA"/>
</dbReference>
<dbReference type="EMBL" id="NFHM01000001">
    <property type="protein sequence ID" value="OUN45902.1"/>
    <property type="molecule type" value="Genomic_DNA"/>
</dbReference>
<evidence type="ECO:0000313" key="14">
    <source>
        <dbReference type="EMBL" id="OUN45919.1"/>
    </source>
</evidence>
<reference evidence="15" key="1">
    <citation type="submission" date="2017-04" db="EMBL/GenBank/DDBJ databases">
        <title>Function of individual gut microbiota members based on whole genome sequencing of pure cultures obtained from chicken caecum.</title>
        <authorList>
            <person name="Medvecky M."/>
            <person name="Cejkova D."/>
            <person name="Polansky O."/>
            <person name="Karasova D."/>
            <person name="Kubasova T."/>
            <person name="Cizek A."/>
            <person name="Rychlik I."/>
        </authorList>
    </citation>
    <scope>NUCLEOTIDE SEQUENCE [LARGE SCALE GENOMIC DNA]</scope>
    <source>
        <strain evidence="15">An75</strain>
    </source>
</reference>
<dbReference type="EMBL" id="NFHM01000030">
    <property type="protein sequence ID" value="OUN40772.1"/>
    <property type="molecule type" value="Genomic_DNA"/>
</dbReference>
<dbReference type="EMBL" id="NFHM01000036">
    <property type="protein sequence ID" value="OUN39850.1"/>
    <property type="molecule type" value="Genomic_DNA"/>
</dbReference>
<evidence type="ECO:0000313" key="1">
    <source>
        <dbReference type="EMBL" id="OUN36674.1"/>
    </source>
</evidence>
<evidence type="ECO:0000313" key="7">
    <source>
        <dbReference type="EMBL" id="OUN39850.1"/>
    </source>
</evidence>